<comment type="caution">
    <text evidence="1">The sequence shown here is derived from an EMBL/GenBank/DDBJ whole genome shotgun (WGS) entry which is preliminary data.</text>
</comment>
<proteinExistence type="predicted"/>
<reference evidence="1" key="1">
    <citation type="submission" date="2021-06" db="EMBL/GenBank/DDBJ databases">
        <authorList>
            <person name="Kallberg Y."/>
            <person name="Tangrot J."/>
            <person name="Rosling A."/>
        </authorList>
    </citation>
    <scope>NUCLEOTIDE SEQUENCE</scope>
    <source>
        <strain evidence="1">MA461A</strain>
    </source>
</reference>
<feature type="non-terminal residue" evidence="1">
    <location>
        <position position="1"/>
    </location>
</feature>
<organism evidence="1 2">
    <name type="scientific">Racocetra persica</name>
    <dbReference type="NCBI Taxonomy" id="160502"/>
    <lineage>
        <taxon>Eukaryota</taxon>
        <taxon>Fungi</taxon>
        <taxon>Fungi incertae sedis</taxon>
        <taxon>Mucoromycota</taxon>
        <taxon>Glomeromycotina</taxon>
        <taxon>Glomeromycetes</taxon>
        <taxon>Diversisporales</taxon>
        <taxon>Gigasporaceae</taxon>
        <taxon>Racocetra</taxon>
    </lineage>
</organism>
<dbReference type="Proteomes" id="UP000789920">
    <property type="component" value="Unassembled WGS sequence"/>
</dbReference>
<evidence type="ECO:0000313" key="2">
    <source>
        <dbReference type="Proteomes" id="UP000789920"/>
    </source>
</evidence>
<protein>
    <submittedName>
        <fullName evidence="1">13488_t:CDS:1</fullName>
    </submittedName>
</protein>
<name>A0ACA9MP13_9GLOM</name>
<evidence type="ECO:0000313" key="1">
    <source>
        <dbReference type="EMBL" id="CAG8604847.1"/>
    </source>
</evidence>
<gene>
    <name evidence="1" type="ORF">RPERSI_LOCUS6063</name>
</gene>
<sequence length="67" mass="7174">LLGLDTGNHSRCSGFRQSTFVVNKGLRTPIKRISGSKKESVMHPILILTGAGGAPWCTIKIISAQQP</sequence>
<accession>A0ACA9MP13</accession>
<keyword evidence="2" id="KW-1185">Reference proteome</keyword>
<dbReference type="EMBL" id="CAJVQC010009458">
    <property type="protein sequence ID" value="CAG8604847.1"/>
    <property type="molecule type" value="Genomic_DNA"/>
</dbReference>